<comment type="caution">
    <text evidence="2">The sequence shown here is derived from an EMBL/GenBank/DDBJ whole genome shotgun (WGS) entry which is preliminary data.</text>
</comment>
<sequence length="139" mass="15479">MHRVIATCKCKSVYVKGATYFFFSIPQSTKDWQSALGSASKRPPNATEEGPEVHHRGSRYSAHVAPCLFRARAGRKAGSTLHLHSFPLRPARHVIIRHPVSLRQEAGRIRFAPTIPTPPTSPLLSIGEEVREKEEIVDC</sequence>
<name>A0A135U3W4_9PEZI</name>
<keyword evidence="3" id="KW-1185">Reference proteome</keyword>
<dbReference type="EMBL" id="JEMN01000881">
    <property type="protein sequence ID" value="KXH55101.1"/>
    <property type="molecule type" value="Genomic_DNA"/>
</dbReference>
<organism evidence="2 3">
    <name type="scientific">Colletotrichum nymphaeae SA-01</name>
    <dbReference type="NCBI Taxonomy" id="1460502"/>
    <lineage>
        <taxon>Eukaryota</taxon>
        <taxon>Fungi</taxon>
        <taxon>Dikarya</taxon>
        <taxon>Ascomycota</taxon>
        <taxon>Pezizomycotina</taxon>
        <taxon>Sordariomycetes</taxon>
        <taxon>Hypocreomycetidae</taxon>
        <taxon>Glomerellales</taxon>
        <taxon>Glomerellaceae</taxon>
        <taxon>Colletotrichum</taxon>
        <taxon>Colletotrichum acutatum species complex</taxon>
    </lineage>
</organism>
<dbReference type="Proteomes" id="UP000070054">
    <property type="component" value="Unassembled WGS sequence"/>
</dbReference>
<gene>
    <name evidence="2" type="ORF">CNYM01_02995</name>
</gene>
<dbReference type="AlphaFoldDB" id="A0A135U3W4"/>
<feature type="region of interest" description="Disordered" evidence="1">
    <location>
        <begin position="34"/>
        <end position="58"/>
    </location>
</feature>
<evidence type="ECO:0000256" key="1">
    <source>
        <dbReference type="SAM" id="MobiDB-lite"/>
    </source>
</evidence>
<evidence type="ECO:0000313" key="2">
    <source>
        <dbReference type="EMBL" id="KXH55101.1"/>
    </source>
</evidence>
<proteinExistence type="predicted"/>
<accession>A0A135U3W4</accession>
<evidence type="ECO:0000313" key="3">
    <source>
        <dbReference type="Proteomes" id="UP000070054"/>
    </source>
</evidence>
<protein>
    <submittedName>
        <fullName evidence="2">Uncharacterized protein</fullName>
    </submittedName>
</protein>
<reference evidence="2 3" key="1">
    <citation type="submission" date="2014-02" db="EMBL/GenBank/DDBJ databases">
        <title>The genome sequence of Colletotrichum nymphaeae SA-01.</title>
        <authorList>
            <person name="Baroncelli R."/>
            <person name="Thon M.R."/>
        </authorList>
    </citation>
    <scope>NUCLEOTIDE SEQUENCE [LARGE SCALE GENOMIC DNA]</scope>
    <source>
        <strain evidence="2 3">SA-01</strain>
    </source>
</reference>